<dbReference type="Gene3D" id="3.40.50.1820">
    <property type="entry name" value="alpha/beta hydrolase"/>
    <property type="match status" value="1"/>
</dbReference>
<keyword evidence="3" id="KW-1185">Reference proteome</keyword>
<keyword evidence="2" id="KW-0378">Hydrolase</keyword>
<dbReference type="SUPFAM" id="SSF53474">
    <property type="entry name" value="alpha/beta-Hydrolases"/>
    <property type="match status" value="1"/>
</dbReference>
<dbReference type="EMBL" id="VCQU01000001">
    <property type="protein sequence ID" value="NMN93973.1"/>
    <property type="molecule type" value="Genomic_DNA"/>
</dbReference>
<keyword evidence="1" id="KW-0732">Signal</keyword>
<reference evidence="2 3" key="1">
    <citation type="submission" date="2019-05" db="EMBL/GenBank/DDBJ databases">
        <authorList>
            <person name="Lee S.D."/>
        </authorList>
    </citation>
    <scope>NUCLEOTIDE SEQUENCE [LARGE SCALE GENOMIC DNA]</scope>
    <source>
        <strain evidence="2 3">YC2-7</strain>
    </source>
</reference>
<evidence type="ECO:0000313" key="2">
    <source>
        <dbReference type="EMBL" id="NMN93973.1"/>
    </source>
</evidence>
<reference evidence="2 3" key="2">
    <citation type="submission" date="2020-06" db="EMBL/GenBank/DDBJ databases">
        <title>Antribacter stalactiti gen. nov., sp. nov., a new member of the family Nacardiaceae isolated from a cave.</title>
        <authorList>
            <person name="Kim I.S."/>
        </authorList>
    </citation>
    <scope>NUCLEOTIDE SEQUENCE [LARGE SCALE GENOMIC DNA]</scope>
    <source>
        <strain evidence="2 3">YC2-7</strain>
    </source>
</reference>
<accession>A0A848K5F9</accession>
<dbReference type="PANTHER" id="PTHR34853">
    <property type="match status" value="1"/>
</dbReference>
<gene>
    <name evidence="2" type="ORF">FGL95_02860</name>
</gene>
<organism evidence="2 3">
    <name type="scientific">Antrihabitans stalactiti</name>
    <dbReference type="NCBI Taxonomy" id="2584121"/>
    <lineage>
        <taxon>Bacteria</taxon>
        <taxon>Bacillati</taxon>
        <taxon>Actinomycetota</taxon>
        <taxon>Actinomycetes</taxon>
        <taxon>Mycobacteriales</taxon>
        <taxon>Nocardiaceae</taxon>
        <taxon>Antrihabitans</taxon>
    </lineage>
</organism>
<dbReference type="GO" id="GO:0016042">
    <property type="term" value="P:lipid catabolic process"/>
    <property type="evidence" value="ECO:0007669"/>
    <property type="project" value="InterPro"/>
</dbReference>
<dbReference type="InterPro" id="IPR005152">
    <property type="entry name" value="Lipase_secreted"/>
</dbReference>
<sequence>MTRGRVLSLVAVVAALLAPTSASAAPSAHFYTPPTLSSQEPGAIIRSEPMSAVLDPVVRTPYDATATRIMYVSTDLDGAPIPVTGSVITPNRPWDGAGPRPLVSLAPGTYGQGDRCAPSHALEGGYFLDAATLGALLARGARVVVTDYRGLGTTGSPTYLNRVQAAHAVLDAARAAQNLFGPGPVGIGGYSQGGFSAAAAVELQSEYAPELAVVGAFAGAVPADLTAQFRSGGELLKPIYLDFVSGLIEAYPPAAQAIRAHFNGKGLDVLLRTQTHCDSDNPTEFDNVTTPELTSDGRPLMEVFGEEPFASLISRQRIGLTPPRAPVLLFHAAGDDTIPVEQARELARLWCSEGATVDYTEIPVPRVLPGTQLMHALPSFAASWLGADYLAARFAGVPAPSTCQEAGR</sequence>
<dbReference type="RefSeq" id="WP_169584654.1">
    <property type="nucleotide sequence ID" value="NZ_VCQU01000001.1"/>
</dbReference>
<dbReference type="Pfam" id="PF03583">
    <property type="entry name" value="LIP"/>
    <property type="match status" value="1"/>
</dbReference>
<dbReference type="AlphaFoldDB" id="A0A848K5F9"/>
<protein>
    <submittedName>
        <fullName evidence="2">Alpha/beta fold hydrolase</fullName>
    </submittedName>
</protein>
<feature type="chain" id="PRO_5032979970" evidence="1">
    <location>
        <begin position="25"/>
        <end position="408"/>
    </location>
</feature>
<evidence type="ECO:0000256" key="1">
    <source>
        <dbReference type="SAM" id="SignalP"/>
    </source>
</evidence>
<comment type="caution">
    <text evidence="2">The sequence shown here is derived from an EMBL/GenBank/DDBJ whole genome shotgun (WGS) entry which is preliminary data.</text>
</comment>
<name>A0A848K5F9_9NOCA</name>
<evidence type="ECO:0000313" key="3">
    <source>
        <dbReference type="Proteomes" id="UP000535543"/>
    </source>
</evidence>
<dbReference type="Proteomes" id="UP000535543">
    <property type="component" value="Unassembled WGS sequence"/>
</dbReference>
<feature type="signal peptide" evidence="1">
    <location>
        <begin position="1"/>
        <end position="24"/>
    </location>
</feature>
<dbReference type="GO" id="GO:0004806">
    <property type="term" value="F:triacylglycerol lipase activity"/>
    <property type="evidence" value="ECO:0007669"/>
    <property type="project" value="InterPro"/>
</dbReference>
<proteinExistence type="predicted"/>
<dbReference type="InterPro" id="IPR029058">
    <property type="entry name" value="AB_hydrolase_fold"/>
</dbReference>
<dbReference type="Gene3D" id="1.10.260.130">
    <property type="match status" value="1"/>
</dbReference>
<dbReference type="PIRSF" id="PIRSF029171">
    <property type="entry name" value="Esterase_LipA"/>
    <property type="match status" value="1"/>
</dbReference>
<dbReference type="PANTHER" id="PTHR34853:SF1">
    <property type="entry name" value="LIPASE 5"/>
    <property type="match status" value="1"/>
</dbReference>